<feature type="domain" description="Ice-binding protein C-terminal" evidence="7">
    <location>
        <begin position="270"/>
        <end position="294"/>
    </location>
</feature>
<feature type="chain" id="PRO_5025684130" evidence="5">
    <location>
        <begin position="20"/>
        <end position="295"/>
    </location>
</feature>
<dbReference type="GO" id="GO:0008270">
    <property type="term" value="F:zinc ion binding"/>
    <property type="evidence" value="ECO:0007669"/>
    <property type="project" value="InterPro"/>
</dbReference>
<proteinExistence type="predicted"/>
<dbReference type="Pfam" id="PF07589">
    <property type="entry name" value="PEP-CTERM"/>
    <property type="match status" value="1"/>
</dbReference>
<keyword evidence="9" id="KW-1185">Reference proteome</keyword>
<protein>
    <submittedName>
        <fullName evidence="8">Matrixin family metalloprotease</fullName>
    </submittedName>
</protein>
<dbReference type="Pfam" id="PF00413">
    <property type="entry name" value="Peptidase_M10"/>
    <property type="match status" value="1"/>
</dbReference>
<evidence type="ECO:0000259" key="6">
    <source>
        <dbReference type="Pfam" id="PF00413"/>
    </source>
</evidence>
<keyword evidence="1 8" id="KW-0645">Protease</keyword>
<dbReference type="RefSeq" id="WP_173763919.1">
    <property type="nucleotide sequence ID" value="NZ_CP048836.1"/>
</dbReference>
<keyword evidence="4" id="KW-0862">Zinc</keyword>
<dbReference type="GO" id="GO:0031012">
    <property type="term" value="C:extracellular matrix"/>
    <property type="evidence" value="ECO:0007669"/>
    <property type="project" value="InterPro"/>
</dbReference>
<keyword evidence="8" id="KW-0482">Metalloprotease</keyword>
<evidence type="ECO:0000259" key="7">
    <source>
        <dbReference type="Pfam" id="PF07589"/>
    </source>
</evidence>
<evidence type="ECO:0000256" key="1">
    <source>
        <dbReference type="ARBA" id="ARBA00022670"/>
    </source>
</evidence>
<accession>A0A6C1AZF6</accession>
<evidence type="ECO:0000256" key="4">
    <source>
        <dbReference type="ARBA" id="ARBA00022833"/>
    </source>
</evidence>
<name>A0A6C1AZF6_9RHOO</name>
<dbReference type="Gene3D" id="3.40.390.10">
    <property type="entry name" value="Collagenase (Catalytic Domain)"/>
    <property type="match status" value="1"/>
</dbReference>
<feature type="signal peptide" evidence="5">
    <location>
        <begin position="1"/>
        <end position="19"/>
    </location>
</feature>
<dbReference type="KEGG" id="azq:G3580_03340"/>
<evidence type="ECO:0000313" key="9">
    <source>
        <dbReference type="Proteomes" id="UP000501991"/>
    </source>
</evidence>
<dbReference type="GO" id="GO:0006508">
    <property type="term" value="P:proteolysis"/>
    <property type="evidence" value="ECO:0007669"/>
    <property type="project" value="UniProtKB-KW"/>
</dbReference>
<dbReference type="InterPro" id="IPR024079">
    <property type="entry name" value="MetalloPept_cat_dom_sf"/>
</dbReference>
<dbReference type="AlphaFoldDB" id="A0A6C1AZF6"/>
<dbReference type="SUPFAM" id="SSF55486">
    <property type="entry name" value="Metalloproteases ('zincins'), catalytic domain"/>
    <property type="match status" value="2"/>
</dbReference>
<reference evidence="8 9" key="1">
    <citation type="submission" date="2020-02" db="EMBL/GenBank/DDBJ databases">
        <title>Nitrogenibacter mangrovi gen. nov., sp. nov. isolated from mangrove sediment, a denitrifying betaproteobacterium.</title>
        <authorList>
            <person name="Liao H."/>
            <person name="Tian Y."/>
        </authorList>
    </citation>
    <scope>NUCLEOTIDE SEQUENCE [LARGE SCALE GENOMIC DNA]</scope>
    <source>
        <strain evidence="8 9">M9-3-2</strain>
    </source>
</reference>
<dbReference type="EMBL" id="CP048836">
    <property type="protein sequence ID" value="QID16751.1"/>
    <property type="molecule type" value="Genomic_DNA"/>
</dbReference>
<dbReference type="GO" id="GO:0004222">
    <property type="term" value="F:metalloendopeptidase activity"/>
    <property type="evidence" value="ECO:0007669"/>
    <property type="project" value="InterPro"/>
</dbReference>
<evidence type="ECO:0000256" key="5">
    <source>
        <dbReference type="SAM" id="SignalP"/>
    </source>
</evidence>
<keyword evidence="3" id="KW-0378">Hydrolase</keyword>
<evidence type="ECO:0000256" key="3">
    <source>
        <dbReference type="ARBA" id="ARBA00022801"/>
    </source>
</evidence>
<dbReference type="Proteomes" id="UP000501991">
    <property type="component" value="Chromosome"/>
</dbReference>
<dbReference type="InterPro" id="IPR001818">
    <property type="entry name" value="Pept_M10_metallopeptidase"/>
</dbReference>
<sequence>MKKTVLAAALIAATSAAHAITIEFDYSYDSNNFLTGNYRSVLNAVATEFGSRITDALDAASYSTISFNDPGADLSSGIWPKITLSNQQISADTLHIYVGGTDLGGNTLGIGGSGGYSAFSSVDRGQSGVGTSDYAPWGGFISFDTLTNWYVDTDTATDESFSGFDFYSVAVHELGHVLGIGVADSWSAQVTGAGFAGTDSVAAYSEATGNAESSVPLSADGGHWANGTQSFVNGILQDASLDPSIANGQRKRFTDLDWAALSDVGWQVTAVPEAQTWAMMLAGLGLLGWARRRRA</sequence>
<keyword evidence="2" id="KW-0479">Metal-binding</keyword>
<evidence type="ECO:0000256" key="2">
    <source>
        <dbReference type="ARBA" id="ARBA00022723"/>
    </source>
</evidence>
<feature type="domain" description="Peptidase M10 metallopeptidase" evidence="6">
    <location>
        <begin position="125"/>
        <end position="181"/>
    </location>
</feature>
<evidence type="ECO:0000313" key="8">
    <source>
        <dbReference type="EMBL" id="QID16751.1"/>
    </source>
</evidence>
<gene>
    <name evidence="8" type="ORF">G3580_03340</name>
</gene>
<keyword evidence="5" id="KW-0732">Signal</keyword>
<organism evidence="8 9">
    <name type="scientific">Nitrogeniibacter mangrovi</name>
    <dbReference type="NCBI Taxonomy" id="2016596"/>
    <lineage>
        <taxon>Bacteria</taxon>
        <taxon>Pseudomonadati</taxon>
        <taxon>Pseudomonadota</taxon>
        <taxon>Betaproteobacteria</taxon>
        <taxon>Rhodocyclales</taxon>
        <taxon>Zoogloeaceae</taxon>
        <taxon>Nitrogeniibacter</taxon>
    </lineage>
</organism>
<dbReference type="InterPro" id="IPR013424">
    <property type="entry name" value="Ice-binding_C"/>
</dbReference>